<evidence type="ECO:0008006" key="3">
    <source>
        <dbReference type="Google" id="ProtNLM"/>
    </source>
</evidence>
<dbReference type="AlphaFoldDB" id="A0A9X2FF88"/>
<gene>
    <name evidence="1" type="ORF">NG895_23915</name>
</gene>
<sequence length="326" mass="34708">MSAVIVFQDTFSGPAGPLTSHTPDVNDAGGAWTFSNGAFTPEQTDQIFALDGNGNLELPVDITTTVFIDIEPGDITDKIVTLTVTMDMVGNGGRYLIGFGNDDFRGIDQRSVGPVMAYDSGASMTVFNPGGLSTEAFAINPVLNQVNDFSTVSIAFNTSDNSFEISGDHDDPAFQNFSGSIDPSSIYALFGDPSPSGVVEFDYLYLQFNSPGNPFISELVVDVSDIPTGVFGDYNGDDVVNLADYTVWRNNLGASLTLPNEDPSVTPGQVTVEDYEVWKTFFGQSANAALSSSLANSSVPEPTAMLLALTPLLVGACRRHLNDFRA</sequence>
<evidence type="ECO:0000313" key="1">
    <source>
        <dbReference type="EMBL" id="MCO6046957.1"/>
    </source>
</evidence>
<name>A0A9X2FF88_9BACT</name>
<dbReference type="Proteomes" id="UP001155241">
    <property type="component" value="Unassembled WGS sequence"/>
</dbReference>
<evidence type="ECO:0000313" key="2">
    <source>
        <dbReference type="Proteomes" id="UP001155241"/>
    </source>
</evidence>
<dbReference type="EMBL" id="JAMXLR010000081">
    <property type="protein sequence ID" value="MCO6046957.1"/>
    <property type="molecule type" value="Genomic_DNA"/>
</dbReference>
<protein>
    <recommendedName>
        <fullName evidence="3">PEP-CTERM protein-sorting domain-containing protein</fullName>
    </recommendedName>
</protein>
<comment type="caution">
    <text evidence="1">The sequence shown here is derived from an EMBL/GenBank/DDBJ whole genome shotgun (WGS) entry which is preliminary data.</text>
</comment>
<organism evidence="1 2">
    <name type="scientific">Aeoliella straminimaris</name>
    <dbReference type="NCBI Taxonomy" id="2954799"/>
    <lineage>
        <taxon>Bacteria</taxon>
        <taxon>Pseudomonadati</taxon>
        <taxon>Planctomycetota</taxon>
        <taxon>Planctomycetia</taxon>
        <taxon>Pirellulales</taxon>
        <taxon>Lacipirellulaceae</taxon>
        <taxon>Aeoliella</taxon>
    </lineage>
</organism>
<reference evidence="1" key="1">
    <citation type="submission" date="2022-06" db="EMBL/GenBank/DDBJ databases">
        <title>Aeoliella straminimaris, a novel planctomycete from sediments.</title>
        <authorList>
            <person name="Vitorino I.R."/>
            <person name="Lage O.M."/>
        </authorList>
    </citation>
    <scope>NUCLEOTIDE SEQUENCE</scope>
    <source>
        <strain evidence="1">ICT_H6.2</strain>
    </source>
</reference>
<accession>A0A9X2FF88</accession>
<proteinExistence type="predicted"/>
<keyword evidence="2" id="KW-1185">Reference proteome</keyword>